<dbReference type="InterPro" id="IPR002102">
    <property type="entry name" value="Cohesin_dom"/>
</dbReference>
<dbReference type="CDD" id="cd08547">
    <property type="entry name" value="Type_II_cohesin"/>
    <property type="match status" value="1"/>
</dbReference>
<reference evidence="3 4" key="1">
    <citation type="journal article" date="2016" name="Nat. Commun.">
        <title>Thousands of microbial genomes shed light on interconnected biogeochemical processes in an aquifer system.</title>
        <authorList>
            <person name="Anantharaman K."/>
            <person name="Brown C.T."/>
            <person name="Hug L.A."/>
            <person name="Sharon I."/>
            <person name="Castelle C.J."/>
            <person name="Probst A.J."/>
            <person name="Thomas B.C."/>
            <person name="Singh A."/>
            <person name="Wilkins M.J."/>
            <person name="Karaoz U."/>
            <person name="Brodie E.L."/>
            <person name="Williams K.H."/>
            <person name="Hubbard S.S."/>
            <person name="Banfield J.F."/>
        </authorList>
    </citation>
    <scope>NUCLEOTIDE SEQUENCE [LARGE SCALE GENOMIC DNA]</scope>
</reference>
<accession>A0A1G2TF92</accession>
<dbReference type="AlphaFoldDB" id="A0A1G2TF92"/>
<dbReference type="InterPro" id="IPR008965">
    <property type="entry name" value="CBM2/CBM3_carb-bd_dom_sf"/>
</dbReference>
<name>A0A1G2TF92_9BACT</name>
<comment type="caution">
    <text evidence="3">The sequence shown here is derived from an EMBL/GenBank/DDBJ whole genome shotgun (WGS) entry which is preliminary data.</text>
</comment>
<feature type="transmembrane region" description="Helical" evidence="1">
    <location>
        <begin position="6"/>
        <end position="23"/>
    </location>
</feature>
<sequence>MQQQKILYGVLALLALGVIIFLIDKNRSLDVNTQDSKVGAILLLDPNNETAKLNSLFAIDIVLDTANQPIDGVDVFVLHYDPLVIQVVDDIPEQEGIQIQAGSILSINAANIVDQSAGTIKFSQVATGGTNFSGRGILATIHFKAVKMGVSNLKFDFKPGSTTDTNVAYQGQDQLIQVENAVYSIEP</sequence>
<feature type="domain" description="Cohesin" evidence="2">
    <location>
        <begin position="52"/>
        <end position="154"/>
    </location>
</feature>
<evidence type="ECO:0000259" key="2">
    <source>
        <dbReference type="Pfam" id="PF00963"/>
    </source>
</evidence>
<dbReference type="GO" id="GO:0030246">
    <property type="term" value="F:carbohydrate binding"/>
    <property type="evidence" value="ECO:0007669"/>
    <property type="project" value="InterPro"/>
</dbReference>
<dbReference type="Proteomes" id="UP000178175">
    <property type="component" value="Unassembled WGS sequence"/>
</dbReference>
<keyword evidence="1" id="KW-0812">Transmembrane</keyword>
<dbReference type="Pfam" id="PF00963">
    <property type="entry name" value="Cohesin"/>
    <property type="match status" value="1"/>
</dbReference>
<dbReference type="SUPFAM" id="SSF49384">
    <property type="entry name" value="Carbohydrate-binding domain"/>
    <property type="match status" value="1"/>
</dbReference>
<dbReference type="Gene3D" id="2.60.40.680">
    <property type="match status" value="1"/>
</dbReference>
<evidence type="ECO:0000313" key="4">
    <source>
        <dbReference type="Proteomes" id="UP000178175"/>
    </source>
</evidence>
<protein>
    <recommendedName>
        <fullName evidence="2">Cohesin domain-containing protein</fullName>
    </recommendedName>
</protein>
<proteinExistence type="predicted"/>
<dbReference type="GO" id="GO:0000272">
    <property type="term" value="P:polysaccharide catabolic process"/>
    <property type="evidence" value="ECO:0007669"/>
    <property type="project" value="InterPro"/>
</dbReference>
<organism evidence="3 4">
    <name type="scientific">Candidatus Zambryskibacteria bacterium RIFCSPHIGHO2_02_FULL_43_14</name>
    <dbReference type="NCBI Taxonomy" id="1802748"/>
    <lineage>
        <taxon>Bacteria</taxon>
        <taxon>Candidatus Zambryskiibacteriota</taxon>
    </lineage>
</organism>
<dbReference type="EMBL" id="MHVR01000015">
    <property type="protein sequence ID" value="OHA95842.1"/>
    <property type="molecule type" value="Genomic_DNA"/>
</dbReference>
<gene>
    <name evidence="3" type="ORF">A3C70_00040</name>
</gene>
<keyword evidence="1" id="KW-1133">Transmembrane helix</keyword>
<keyword evidence="1" id="KW-0472">Membrane</keyword>
<evidence type="ECO:0000313" key="3">
    <source>
        <dbReference type="EMBL" id="OHA95842.1"/>
    </source>
</evidence>
<evidence type="ECO:0000256" key="1">
    <source>
        <dbReference type="SAM" id="Phobius"/>
    </source>
</evidence>